<name>A0A0C7P3P4_DEFTU</name>
<evidence type="ECO:0000313" key="6">
    <source>
        <dbReference type="Proteomes" id="UP000032809"/>
    </source>
</evidence>
<dbReference type="InterPro" id="IPR032255">
    <property type="entry name" value="HBM"/>
</dbReference>
<sequence>MKHKSVSRRIINIILVIFLLFGLSIVFNIISLSNSNRGLETYKKLSEDVNTLTEVETTFLEATLDFKDYLVAYENIFEESFKNNLSSINSFLDSLTGSSIEATNVTQVHSLMRQYNDSFNKIVELDTQANKLLTDFNIMTDTIKQELSNFDSLSKKYSVLAFSLLPENPVTTVDTINDAVHIYFSTRSASDKISVLNLFSNFKNNLAFVEFGLTNDELKNAFSQLMNNIENLETEFNELVNLIESQGPIIQEMEQLRVEILNLLEDQRAQLKEQQDTLGPQLIEKNNNSILLTIILTVIAFVVAIIMVIYLIRSITKPLLELRNKINQFKEGDLTVDFQVKSKDEIGQMALALSEMSKELRNSMGSIRQASDKVQESSVNLTKTSQESRENSEELKRQMDTIQTYAEETAGNVEEVTSGVDEVARAAQGVSRDAQRLSEEAENTNKAAQEGSQTILSISEIVKEAVERTKESQEEVTQLATNRKRCTKHSRNDKLDNGTNESTSLKCSDRSGKGRRSRKRICSSSR</sequence>
<feature type="domain" description="HAMP" evidence="4">
    <location>
        <begin position="313"/>
        <end position="365"/>
    </location>
</feature>
<evidence type="ECO:0000259" key="4">
    <source>
        <dbReference type="PROSITE" id="PS50885"/>
    </source>
</evidence>
<evidence type="ECO:0000256" key="1">
    <source>
        <dbReference type="SAM" id="Coils"/>
    </source>
</evidence>
<dbReference type="Proteomes" id="UP000032809">
    <property type="component" value="Chromosome I"/>
</dbReference>
<reference evidence="6" key="1">
    <citation type="submission" date="2014-11" db="EMBL/GenBank/DDBJ databases">
        <authorList>
            <person name="Wibberg D."/>
        </authorList>
    </citation>
    <scope>NUCLEOTIDE SEQUENCE [LARGE SCALE GENOMIC DNA]</scope>
    <source>
        <strain evidence="6">L3</strain>
    </source>
</reference>
<feature type="region of interest" description="Disordered" evidence="2">
    <location>
        <begin position="430"/>
        <end position="451"/>
    </location>
</feature>
<dbReference type="SUPFAM" id="SSF58104">
    <property type="entry name" value="Methyl-accepting chemotaxis protein (MCP) signaling domain"/>
    <property type="match status" value="1"/>
</dbReference>
<keyword evidence="3" id="KW-0472">Membrane</keyword>
<dbReference type="GO" id="GO:0016020">
    <property type="term" value="C:membrane"/>
    <property type="evidence" value="ECO:0007669"/>
    <property type="project" value="InterPro"/>
</dbReference>
<accession>A0A0C7P3P4</accession>
<dbReference type="Gene3D" id="1.10.287.950">
    <property type="entry name" value="Methyl-accepting chemotaxis protein"/>
    <property type="match status" value="1"/>
</dbReference>
<dbReference type="GO" id="GO:0007165">
    <property type="term" value="P:signal transduction"/>
    <property type="evidence" value="ECO:0007669"/>
    <property type="project" value="InterPro"/>
</dbReference>
<gene>
    <name evidence="5" type="ORF">DTL3_1197</name>
</gene>
<dbReference type="STRING" id="1006576.DTL3_1197"/>
<dbReference type="InterPro" id="IPR003660">
    <property type="entry name" value="HAMP_dom"/>
</dbReference>
<keyword evidence="3" id="KW-0812">Transmembrane</keyword>
<feature type="compositionally biased region" description="Basic residues" evidence="2">
    <location>
        <begin position="513"/>
        <end position="526"/>
    </location>
</feature>
<dbReference type="AlphaFoldDB" id="A0A0C7P3P4"/>
<keyword evidence="6" id="KW-1185">Reference proteome</keyword>
<evidence type="ECO:0000313" key="5">
    <source>
        <dbReference type="EMBL" id="CEP78499.1"/>
    </source>
</evidence>
<feature type="compositionally biased region" description="Polar residues" evidence="2">
    <location>
        <begin position="376"/>
        <end position="385"/>
    </location>
</feature>
<feature type="transmembrane region" description="Helical" evidence="3">
    <location>
        <begin position="12"/>
        <end position="30"/>
    </location>
</feature>
<feature type="transmembrane region" description="Helical" evidence="3">
    <location>
        <begin position="290"/>
        <end position="312"/>
    </location>
</feature>
<dbReference type="Gene3D" id="1.10.8.500">
    <property type="entry name" value="HAMP domain in histidine kinase"/>
    <property type="match status" value="1"/>
</dbReference>
<proteinExistence type="predicted"/>
<dbReference type="KEGG" id="dtn:DTL3_1197"/>
<dbReference type="Pfam" id="PF00672">
    <property type="entry name" value="HAMP"/>
    <property type="match status" value="1"/>
</dbReference>
<feature type="coiled-coil region" evidence="1">
    <location>
        <begin position="215"/>
        <end position="277"/>
    </location>
</feature>
<dbReference type="PANTHER" id="PTHR32089:SF112">
    <property type="entry name" value="LYSOZYME-LIKE PROTEIN-RELATED"/>
    <property type="match status" value="1"/>
</dbReference>
<dbReference type="SMART" id="SM01358">
    <property type="entry name" value="HBM"/>
    <property type="match status" value="1"/>
</dbReference>
<keyword evidence="3" id="KW-1133">Transmembrane helix</keyword>
<feature type="compositionally biased region" description="Basic and acidic residues" evidence="2">
    <location>
        <begin position="386"/>
        <end position="395"/>
    </location>
</feature>
<feature type="compositionally biased region" description="Polar residues" evidence="2">
    <location>
        <begin position="497"/>
        <end position="506"/>
    </location>
</feature>
<dbReference type="PROSITE" id="PS50885">
    <property type="entry name" value="HAMP"/>
    <property type="match status" value="1"/>
</dbReference>
<dbReference type="HOGENOM" id="CLU_000445_107_27_0"/>
<evidence type="ECO:0000256" key="2">
    <source>
        <dbReference type="SAM" id="MobiDB-lite"/>
    </source>
</evidence>
<protein>
    <submittedName>
        <fullName evidence="5">Methyl-accepting chemotaxis sensory transducer</fullName>
    </submittedName>
</protein>
<dbReference type="CDD" id="cd06225">
    <property type="entry name" value="HAMP"/>
    <property type="match status" value="1"/>
</dbReference>
<organism evidence="5 6">
    <name type="scientific">Defluviitoga tunisiensis</name>
    <dbReference type="NCBI Taxonomy" id="1006576"/>
    <lineage>
        <taxon>Bacteria</taxon>
        <taxon>Thermotogati</taxon>
        <taxon>Thermotogota</taxon>
        <taxon>Thermotogae</taxon>
        <taxon>Petrotogales</taxon>
        <taxon>Petrotogaceae</taxon>
        <taxon>Defluviitoga</taxon>
    </lineage>
</organism>
<dbReference type="EMBL" id="LN824141">
    <property type="protein sequence ID" value="CEP78499.1"/>
    <property type="molecule type" value="Genomic_DNA"/>
</dbReference>
<feature type="region of interest" description="Disordered" evidence="2">
    <location>
        <begin position="469"/>
        <end position="526"/>
    </location>
</feature>
<dbReference type="SMART" id="SM00304">
    <property type="entry name" value="HAMP"/>
    <property type="match status" value="1"/>
</dbReference>
<feature type="region of interest" description="Disordered" evidence="2">
    <location>
        <begin position="368"/>
        <end position="395"/>
    </location>
</feature>
<keyword evidence="1" id="KW-0175">Coiled coil</keyword>
<dbReference type="PANTHER" id="PTHR32089">
    <property type="entry name" value="METHYL-ACCEPTING CHEMOTAXIS PROTEIN MCPB"/>
    <property type="match status" value="1"/>
</dbReference>
<dbReference type="RefSeq" id="WP_052670402.1">
    <property type="nucleotide sequence ID" value="NZ_LN824141.1"/>
</dbReference>
<evidence type="ECO:0000256" key="3">
    <source>
        <dbReference type="SAM" id="Phobius"/>
    </source>
</evidence>